<dbReference type="EMBL" id="JACAZI010000005">
    <property type="protein sequence ID" value="KAF7360531.1"/>
    <property type="molecule type" value="Genomic_DNA"/>
</dbReference>
<evidence type="ECO:0008006" key="3">
    <source>
        <dbReference type="Google" id="ProtNLM"/>
    </source>
</evidence>
<name>A0A8H6YLP1_9AGAR</name>
<dbReference type="Proteomes" id="UP000620124">
    <property type="component" value="Unassembled WGS sequence"/>
</dbReference>
<protein>
    <recommendedName>
        <fullName evidence="3">Fungal N-terminal domain-containing protein</fullName>
    </recommendedName>
</protein>
<proteinExistence type="predicted"/>
<dbReference type="OrthoDB" id="3055369at2759"/>
<evidence type="ECO:0000313" key="1">
    <source>
        <dbReference type="EMBL" id="KAF7360531.1"/>
    </source>
</evidence>
<sequence length="312" mass="34227">MPVLAIAYGSFGDILATAQLVARVVILLRNGIRSAEYAETEKELKSLGADLANLTLIPVDEALQSSPMALSVATRIQEEVRRCHLLILKFFEKLSSSNGLIRKIMWAASQDRELVTLRMRIIERRMALSVVVGMMNSGMLLAVQDRVCAGNSQIRDVLDGVSCIAQQLTIYQQQIVAVVRHVSHGVSEETFVVVSPAGVSIPFPLVYCRTYKDLRRILNAYLCGRLYSLISSITSGEADYDSKTEEFSAPATKHSTTKDFTTVVKAGVHLQLVHKEALWSGGIKCAHCARMLVGSKVGCIARYTAIHSSDAR</sequence>
<dbReference type="AlphaFoldDB" id="A0A8H6YLP1"/>
<evidence type="ECO:0000313" key="2">
    <source>
        <dbReference type="Proteomes" id="UP000620124"/>
    </source>
</evidence>
<keyword evidence="2" id="KW-1185">Reference proteome</keyword>
<organism evidence="1 2">
    <name type="scientific">Mycena venus</name>
    <dbReference type="NCBI Taxonomy" id="2733690"/>
    <lineage>
        <taxon>Eukaryota</taxon>
        <taxon>Fungi</taxon>
        <taxon>Dikarya</taxon>
        <taxon>Basidiomycota</taxon>
        <taxon>Agaricomycotina</taxon>
        <taxon>Agaricomycetes</taxon>
        <taxon>Agaricomycetidae</taxon>
        <taxon>Agaricales</taxon>
        <taxon>Marasmiineae</taxon>
        <taxon>Mycenaceae</taxon>
        <taxon>Mycena</taxon>
    </lineage>
</organism>
<gene>
    <name evidence="1" type="ORF">MVEN_00784100</name>
</gene>
<reference evidence="1" key="1">
    <citation type="submission" date="2020-05" db="EMBL/GenBank/DDBJ databases">
        <title>Mycena genomes resolve the evolution of fungal bioluminescence.</title>
        <authorList>
            <person name="Tsai I.J."/>
        </authorList>
    </citation>
    <scope>NUCLEOTIDE SEQUENCE</scope>
    <source>
        <strain evidence="1">CCC161011</strain>
    </source>
</reference>
<comment type="caution">
    <text evidence="1">The sequence shown here is derived from an EMBL/GenBank/DDBJ whole genome shotgun (WGS) entry which is preliminary data.</text>
</comment>
<accession>A0A8H6YLP1</accession>